<name>A0A318IV98_9BURK</name>
<comment type="caution">
    <text evidence="1">The sequence shown here is derived from an EMBL/GenBank/DDBJ whole genome shotgun (WGS) entry which is preliminary data.</text>
</comment>
<dbReference type="InterPro" id="IPR006597">
    <property type="entry name" value="Sel1-like"/>
</dbReference>
<sequence length="316" mass="35281">MLNYLGSILKCTGCDKQFNFDVPDCYGYYSNHSSNLTAFSDINNPLNDVTGIRHYCEVDSIPLLTSPCWCLHCNTATFIERLPDIDQYMKASALRRLPQKKARNHDIYDSLLELEDTSFALHYQWRLQRNTAPTCLRCGHSAYIPIDENRKDTGITHEECWNSPIECVSPLRFSMGHIRTSCYYALDGKLNSLHFDGAAVMSCMTDHPCQTDLREAGYAVIRKNYAAALDILQSLALDGIPAAMTGLGTLYQTGRGVEADDNMARHYLNKALEAGDGIAAANLAMLYRFGSDSINKDEEASWSYACIAGKMGIFLC</sequence>
<accession>A0A318IV98</accession>
<dbReference type="Pfam" id="PF08238">
    <property type="entry name" value="Sel1"/>
    <property type="match status" value="2"/>
</dbReference>
<keyword evidence="2" id="KW-1185">Reference proteome</keyword>
<dbReference type="EMBL" id="QJKB01000012">
    <property type="protein sequence ID" value="PXX38540.1"/>
    <property type="molecule type" value="Genomic_DNA"/>
</dbReference>
<organism evidence="1 2">
    <name type="scientific">Undibacterium pigrum</name>
    <dbReference type="NCBI Taxonomy" id="401470"/>
    <lineage>
        <taxon>Bacteria</taxon>
        <taxon>Pseudomonadati</taxon>
        <taxon>Pseudomonadota</taxon>
        <taxon>Betaproteobacteria</taxon>
        <taxon>Burkholderiales</taxon>
        <taxon>Oxalobacteraceae</taxon>
        <taxon>Undibacterium</taxon>
    </lineage>
</organism>
<reference evidence="1 2" key="1">
    <citation type="submission" date="2018-05" db="EMBL/GenBank/DDBJ databases">
        <title>Genomic Encyclopedia of Type Strains, Phase IV (KMG-IV): sequencing the most valuable type-strain genomes for metagenomic binning, comparative biology and taxonomic classification.</title>
        <authorList>
            <person name="Goeker M."/>
        </authorList>
    </citation>
    <scope>NUCLEOTIDE SEQUENCE [LARGE SCALE GENOMIC DNA]</scope>
    <source>
        <strain evidence="1 2">DSM 19792</strain>
    </source>
</reference>
<protein>
    <submittedName>
        <fullName evidence="1">Sel1 repeat-containing protein</fullName>
    </submittedName>
</protein>
<evidence type="ECO:0000313" key="1">
    <source>
        <dbReference type="EMBL" id="PXX38540.1"/>
    </source>
</evidence>
<dbReference type="Gene3D" id="1.25.40.10">
    <property type="entry name" value="Tetratricopeptide repeat domain"/>
    <property type="match status" value="1"/>
</dbReference>
<dbReference type="SUPFAM" id="SSF81901">
    <property type="entry name" value="HCP-like"/>
    <property type="match status" value="1"/>
</dbReference>
<gene>
    <name evidence="1" type="ORF">DFR42_11252</name>
</gene>
<dbReference type="AlphaFoldDB" id="A0A318IV98"/>
<proteinExistence type="predicted"/>
<evidence type="ECO:0000313" key="2">
    <source>
        <dbReference type="Proteomes" id="UP000247792"/>
    </source>
</evidence>
<dbReference type="Proteomes" id="UP000247792">
    <property type="component" value="Unassembled WGS sequence"/>
</dbReference>
<dbReference type="SMART" id="SM00671">
    <property type="entry name" value="SEL1"/>
    <property type="match status" value="2"/>
</dbReference>
<dbReference type="InterPro" id="IPR011990">
    <property type="entry name" value="TPR-like_helical_dom_sf"/>
</dbReference>